<reference evidence="1 2" key="1">
    <citation type="journal article" date="2018" name="Sci. Rep.">
        <title>Genomic signatures of local adaptation to the degree of environmental predictability in rotifers.</title>
        <authorList>
            <person name="Franch-Gras L."/>
            <person name="Hahn C."/>
            <person name="Garcia-Roger E.M."/>
            <person name="Carmona M.J."/>
            <person name="Serra M."/>
            <person name="Gomez A."/>
        </authorList>
    </citation>
    <scope>NUCLEOTIDE SEQUENCE [LARGE SCALE GENOMIC DNA]</scope>
    <source>
        <strain evidence="1">HYR1</strain>
    </source>
</reference>
<dbReference type="AlphaFoldDB" id="A0A3M7RNS2"/>
<protein>
    <submittedName>
        <fullName evidence="1">Uncharacterized protein</fullName>
    </submittedName>
</protein>
<evidence type="ECO:0000313" key="2">
    <source>
        <dbReference type="Proteomes" id="UP000276133"/>
    </source>
</evidence>
<comment type="caution">
    <text evidence="1">The sequence shown here is derived from an EMBL/GenBank/DDBJ whole genome shotgun (WGS) entry which is preliminary data.</text>
</comment>
<dbReference type="Proteomes" id="UP000276133">
    <property type="component" value="Unassembled WGS sequence"/>
</dbReference>
<proteinExistence type="predicted"/>
<evidence type="ECO:0000313" key="1">
    <source>
        <dbReference type="EMBL" id="RNA25172.1"/>
    </source>
</evidence>
<sequence>MSKVNISTLFDIYRSEKYYDNRAIWVQKLQTKDNLINLSQKIVESFNRQKKVCVLRVNML</sequence>
<dbReference type="EMBL" id="REGN01002970">
    <property type="protein sequence ID" value="RNA25172.1"/>
    <property type="molecule type" value="Genomic_DNA"/>
</dbReference>
<organism evidence="1 2">
    <name type="scientific">Brachionus plicatilis</name>
    <name type="common">Marine rotifer</name>
    <name type="synonym">Brachionus muelleri</name>
    <dbReference type="NCBI Taxonomy" id="10195"/>
    <lineage>
        <taxon>Eukaryota</taxon>
        <taxon>Metazoa</taxon>
        <taxon>Spiralia</taxon>
        <taxon>Gnathifera</taxon>
        <taxon>Rotifera</taxon>
        <taxon>Eurotatoria</taxon>
        <taxon>Monogononta</taxon>
        <taxon>Pseudotrocha</taxon>
        <taxon>Ploima</taxon>
        <taxon>Brachionidae</taxon>
        <taxon>Brachionus</taxon>
    </lineage>
</organism>
<keyword evidence="2" id="KW-1185">Reference proteome</keyword>
<name>A0A3M7RNS2_BRAPC</name>
<accession>A0A3M7RNS2</accession>
<gene>
    <name evidence="1" type="ORF">BpHYR1_003804</name>
</gene>